<dbReference type="RefSeq" id="WP_284320974.1">
    <property type="nucleotide sequence ID" value="NZ_BSOB01000017.1"/>
</dbReference>
<dbReference type="InterPro" id="IPR047127">
    <property type="entry name" value="MutT-like"/>
</dbReference>
<dbReference type="Pfam" id="PF14815">
    <property type="entry name" value="NUDIX_4"/>
    <property type="match status" value="1"/>
</dbReference>
<comment type="cofactor">
    <cofactor evidence="1">
        <name>Mg(2+)</name>
        <dbReference type="ChEBI" id="CHEBI:18420"/>
    </cofactor>
</comment>
<dbReference type="EMBL" id="BSOB01000017">
    <property type="protein sequence ID" value="GLQ93263.1"/>
    <property type="molecule type" value="Genomic_DNA"/>
</dbReference>
<comment type="caution">
    <text evidence="18">The sequence shown here is derived from an EMBL/GenBank/DDBJ whole genome shotgun (WGS) entry which is preliminary data.</text>
</comment>
<dbReference type="InterPro" id="IPR029119">
    <property type="entry name" value="MutY_C"/>
</dbReference>
<dbReference type="SUPFAM" id="SSF55811">
    <property type="entry name" value="Nudix"/>
    <property type="match status" value="1"/>
</dbReference>
<evidence type="ECO:0000256" key="5">
    <source>
        <dbReference type="ARBA" id="ARBA00022723"/>
    </source>
</evidence>
<dbReference type="NCBIfam" id="NF006530">
    <property type="entry name" value="PRK08999.1"/>
    <property type="match status" value="1"/>
</dbReference>
<dbReference type="SUPFAM" id="SSF51391">
    <property type="entry name" value="Thiamin phosphate synthase"/>
    <property type="match status" value="1"/>
</dbReference>
<dbReference type="Gene3D" id="3.90.79.10">
    <property type="entry name" value="Nucleoside Triphosphate Pyrophosphohydrolase"/>
    <property type="match status" value="1"/>
</dbReference>
<dbReference type="CDD" id="cd03425">
    <property type="entry name" value="NUDIX_MutT_NudA_like"/>
    <property type="match status" value="1"/>
</dbReference>
<evidence type="ECO:0000256" key="16">
    <source>
        <dbReference type="ARBA" id="ARBA00042798"/>
    </source>
</evidence>
<dbReference type="PRINTS" id="PR00502">
    <property type="entry name" value="NUDIXFAMILY"/>
</dbReference>
<dbReference type="InterPro" id="IPR015797">
    <property type="entry name" value="NUDIX_hydrolase-like_dom_sf"/>
</dbReference>
<keyword evidence="4" id="KW-0235">DNA replication</keyword>
<keyword evidence="5" id="KW-0479">Metal-binding</keyword>
<dbReference type="CDD" id="cd00564">
    <property type="entry name" value="TMP_TenI"/>
    <property type="match status" value="1"/>
</dbReference>
<keyword evidence="6" id="KW-0227">DNA damage</keyword>
<evidence type="ECO:0000256" key="3">
    <source>
        <dbReference type="ARBA" id="ARBA00022457"/>
    </source>
</evidence>
<dbReference type="InterPro" id="IPR000086">
    <property type="entry name" value="NUDIX_hydrolase_dom"/>
</dbReference>
<dbReference type="Gene3D" id="3.20.20.70">
    <property type="entry name" value="Aldolase class I"/>
    <property type="match status" value="1"/>
</dbReference>
<keyword evidence="9" id="KW-0234">DNA repair</keyword>
<evidence type="ECO:0000259" key="17">
    <source>
        <dbReference type="PROSITE" id="PS51462"/>
    </source>
</evidence>
<organism evidence="18 19">
    <name type="scientific">Dyella acidisoli</name>
    <dbReference type="NCBI Taxonomy" id="1867834"/>
    <lineage>
        <taxon>Bacteria</taxon>
        <taxon>Pseudomonadati</taxon>
        <taxon>Pseudomonadota</taxon>
        <taxon>Gammaproteobacteria</taxon>
        <taxon>Lysobacterales</taxon>
        <taxon>Rhodanobacteraceae</taxon>
        <taxon>Dyella</taxon>
    </lineage>
</organism>
<keyword evidence="7" id="KW-0378">Hydrolase</keyword>
<dbReference type="PROSITE" id="PS00893">
    <property type="entry name" value="NUDIX_BOX"/>
    <property type="match status" value="1"/>
</dbReference>
<name>A0ABQ5XQD0_9GAMM</name>
<feature type="domain" description="Nudix hydrolase" evidence="17">
    <location>
        <begin position="6"/>
        <end position="135"/>
    </location>
</feature>
<comment type="catalytic activity">
    <reaction evidence="10">
        <text>8-oxo-dGTP + H2O = 8-oxo-dGMP + diphosphate + H(+)</text>
        <dbReference type="Rhea" id="RHEA:31575"/>
        <dbReference type="ChEBI" id="CHEBI:15377"/>
        <dbReference type="ChEBI" id="CHEBI:15378"/>
        <dbReference type="ChEBI" id="CHEBI:33019"/>
        <dbReference type="ChEBI" id="CHEBI:63224"/>
        <dbReference type="ChEBI" id="CHEBI:77896"/>
        <dbReference type="EC" id="3.6.1.55"/>
    </reaction>
</comment>
<dbReference type="PANTHER" id="PTHR47707:SF1">
    <property type="entry name" value="NUDIX HYDROLASE FAMILY PROTEIN"/>
    <property type="match status" value="1"/>
</dbReference>
<evidence type="ECO:0000256" key="1">
    <source>
        <dbReference type="ARBA" id="ARBA00001946"/>
    </source>
</evidence>
<evidence type="ECO:0000256" key="10">
    <source>
        <dbReference type="ARBA" id="ARBA00035861"/>
    </source>
</evidence>
<dbReference type="PROSITE" id="PS51462">
    <property type="entry name" value="NUDIX"/>
    <property type="match status" value="1"/>
</dbReference>
<sequence>MNDVAGAMLHVMAGVLRDAQGRVLLAQRPPGKHLEGMWEFPGGKLELGESPQHALMRELLEELDVQIQPQDGTPLIRIPWRYGERGLLLDAWAFTRWEGTPQSLEGQALQWLMPCDVDLATLAPADRPILQALRLPALYAITPADVSPDHVDAWHARVEAAIERGVRLIQLRFPSWSFEQVRALAARLQASAVQRGACLLLNGDIEGASRLGKGIGVHLKAAQVEALTERPLPWSQVIGASCHEASQLMKAVPLADFAALSPVAPTASHPHAPALGWQRFHALAEAAALPVYALGGMAPAQVEEARKHGAQGVAGIGAFW</sequence>
<dbReference type="Proteomes" id="UP001156670">
    <property type="component" value="Unassembled WGS sequence"/>
</dbReference>
<evidence type="ECO:0000256" key="11">
    <source>
        <dbReference type="ARBA" id="ARBA00036904"/>
    </source>
</evidence>
<reference evidence="19" key="1">
    <citation type="journal article" date="2019" name="Int. J. Syst. Evol. Microbiol.">
        <title>The Global Catalogue of Microorganisms (GCM) 10K type strain sequencing project: providing services to taxonomists for standard genome sequencing and annotation.</title>
        <authorList>
            <consortium name="The Broad Institute Genomics Platform"/>
            <consortium name="The Broad Institute Genome Sequencing Center for Infectious Disease"/>
            <person name="Wu L."/>
            <person name="Ma J."/>
        </authorList>
    </citation>
    <scope>NUCLEOTIDE SEQUENCE [LARGE SCALE GENOMIC DNA]</scope>
    <source>
        <strain evidence="19">NBRC 111980</strain>
    </source>
</reference>
<keyword evidence="8" id="KW-0460">Magnesium</keyword>
<comment type="catalytic activity">
    <reaction evidence="11">
        <text>8-oxo-GTP + H2O = 8-oxo-GMP + diphosphate + H(+)</text>
        <dbReference type="Rhea" id="RHEA:67616"/>
        <dbReference type="ChEBI" id="CHEBI:15377"/>
        <dbReference type="ChEBI" id="CHEBI:15378"/>
        <dbReference type="ChEBI" id="CHEBI:33019"/>
        <dbReference type="ChEBI" id="CHEBI:143553"/>
        <dbReference type="ChEBI" id="CHEBI:145694"/>
    </reaction>
</comment>
<evidence type="ECO:0000313" key="18">
    <source>
        <dbReference type="EMBL" id="GLQ93263.1"/>
    </source>
</evidence>
<proteinExistence type="inferred from homology"/>
<evidence type="ECO:0000256" key="13">
    <source>
        <dbReference type="ARBA" id="ARBA00040794"/>
    </source>
</evidence>
<dbReference type="InterPro" id="IPR020476">
    <property type="entry name" value="Nudix_hydrolase"/>
</dbReference>
<evidence type="ECO:0000256" key="2">
    <source>
        <dbReference type="ARBA" id="ARBA00005582"/>
    </source>
</evidence>
<evidence type="ECO:0000256" key="6">
    <source>
        <dbReference type="ARBA" id="ARBA00022763"/>
    </source>
</evidence>
<dbReference type="InterPro" id="IPR036206">
    <property type="entry name" value="ThiamineP_synth_sf"/>
</dbReference>
<dbReference type="InterPro" id="IPR022998">
    <property type="entry name" value="ThiamineP_synth_TenI"/>
</dbReference>
<evidence type="ECO:0000256" key="15">
    <source>
        <dbReference type="ARBA" id="ARBA00041979"/>
    </source>
</evidence>
<evidence type="ECO:0000256" key="4">
    <source>
        <dbReference type="ARBA" id="ARBA00022705"/>
    </source>
</evidence>
<evidence type="ECO:0000256" key="8">
    <source>
        <dbReference type="ARBA" id="ARBA00022842"/>
    </source>
</evidence>
<keyword evidence="3" id="KW-0515">Mutator protein</keyword>
<gene>
    <name evidence="18" type="ORF">GCM10007901_22140</name>
</gene>
<comment type="similarity">
    <text evidence="2">Belongs to the Nudix hydrolase family.</text>
</comment>
<evidence type="ECO:0000256" key="14">
    <source>
        <dbReference type="ARBA" id="ARBA00041592"/>
    </source>
</evidence>
<protein>
    <recommendedName>
        <fullName evidence="13">8-oxo-dGTP diphosphatase</fullName>
        <ecNumber evidence="12">3.6.1.55</ecNumber>
    </recommendedName>
    <alternativeName>
        <fullName evidence="16">7,8-dihydro-8-oxoguanine-triphosphatase</fullName>
    </alternativeName>
    <alternativeName>
        <fullName evidence="15">Mutator protein MutT</fullName>
    </alternativeName>
    <alternativeName>
        <fullName evidence="14">dGTP pyrophosphohydrolase</fullName>
    </alternativeName>
</protein>
<dbReference type="InterPro" id="IPR013785">
    <property type="entry name" value="Aldolase_TIM"/>
</dbReference>
<dbReference type="EC" id="3.6.1.55" evidence="12"/>
<evidence type="ECO:0000313" key="19">
    <source>
        <dbReference type="Proteomes" id="UP001156670"/>
    </source>
</evidence>
<evidence type="ECO:0000256" key="9">
    <source>
        <dbReference type="ARBA" id="ARBA00023204"/>
    </source>
</evidence>
<keyword evidence="19" id="KW-1185">Reference proteome</keyword>
<dbReference type="InterPro" id="IPR020084">
    <property type="entry name" value="NUDIX_hydrolase_CS"/>
</dbReference>
<dbReference type="Pfam" id="PF02581">
    <property type="entry name" value="TMP-TENI"/>
    <property type="match status" value="1"/>
</dbReference>
<dbReference type="PANTHER" id="PTHR47707">
    <property type="entry name" value="8-OXO-DGTP DIPHOSPHATASE"/>
    <property type="match status" value="1"/>
</dbReference>
<accession>A0ABQ5XQD0</accession>
<evidence type="ECO:0000256" key="7">
    <source>
        <dbReference type="ARBA" id="ARBA00022801"/>
    </source>
</evidence>
<evidence type="ECO:0000256" key="12">
    <source>
        <dbReference type="ARBA" id="ARBA00038905"/>
    </source>
</evidence>